<keyword evidence="3" id="KW-1185">Reference proteome</keyword>
<accession>A0AAV1K2D5</accession>
<dbReference type="AlphaFoldDB" id="A0AAV1K2D5"/>
<gene>
    <name evidence="2" type="ORF">LNINA_LOCUS14463</name>
</gene>
<name>A0AAV1K2D5_9NEOP</name>
<evidence type="ECO:0000313" key="3">
    <source>
        <dbReference type="Proteomes" id="UP001497472"/>
    </source>
</evidence>
<feature type="region of interest" description="Disordered" evidence="1">
    <location>
        <begin position="1"/>
        <end position="88"/>
    </location>
</feature>
<feature type="compositionally biased region" description="Polar residues" evidence="1">
    <location>
        <begin position="12"/>
        <end position="32"/>
    </location>
</feature>
<dbReference type="EMBL" id="CAVLEF010000280">
    <property type="protein sequence ID" value="CAK1555663.1"/>
    <property type="molecule type" value="Genomic_DNA"/>
</dbReference>
<comment type="caution">
    <text evidence="2">The sequence shown here is derived from an EMBL/GenBank/DDBJ whole genome shotgun (WGS) entry which is preliminary data.</text>
</comment>
<reference evidence="2 3" key="1">
    <citation type="submission" date="2023-11" db="EMBL/GenBank/DDBJ databases">
        <authorList>
            <person name="Okamura Y."/>
        </authorList>
    </citation>
    <scope>NUCLEOTIDE SEQUENCE [LARGE SCALE GENOMIC DNA]</scope>
</reference>
<organism evidence="2 3">
    <name type="scientific">Leptosia nina</name>
    <dbReference type="NCBI Taxonomy" id="320188"/>
    <lineage>
        <taxon>Eukaryota</taxon>
        <taxon>Metazoa</taxon>
        <taxon>Ecdysozoa</taxon>
        <taxon>Arthropoda</taxon>
        <taxon>Hexapoda</taxon>
        <taxon>Insecta</taxon>
        <taxon>Pterygota</taxon>
        <taxon>Neoptera</taxon>
        <taxon>Endopterygota</taxon>
        <taxon>Lepidoptera</taxon>
        <taxon>Glossata</taxon>
        <taxon>Ditrysia</taxon>
        <taxon>Papilionoidea</taxon>
        <taxon>Pieridae</taxon>
        <taxon>Pierinae</taxon>
        <taxon>Leptosia</taxon>
    </lineage>
</organism>
<dbReference type="Proteomes" id="UP001497472">
    <property type="component" value="Unassembled WGS sequence"/>
</dbReference>
<sequence length="88" mass="9564">MSEEESAECTANIVQDIQIETQTTSDEVTQTDGIERNLRDILGSNPIEPYEDSGSEYVPEHRSGSTSPNLQHILDGSADENVATLLGN</sequence>
<proteinExistence type="predicted"/>
<evidence type="ECO:0000313" key="2">
    <source>
        <dbReference type="EMBL" id="CAK1555663.1"/>
    </source>
</evidence>
<evidence type="ECO:0000256" key="1">
    <source>
        <dbReference type="SAM" id="MobiDB-lite"/>
    </source>
</evidence>
<protein>
    <submittedName>
        <fullName evidence="2">Uncharacterized protein</fullName>
    </submittedName>
</protein>